<dbReference type="EMBL" id="FNNH01000059">
    <property type="protein sequence ID" value="SDX09170.1"/>
    <property type="molecule type" value="Genomic_DNA"/>
</dbReference>
<name>A0A1H2YVG6_9PROT</name>
<evidence type="ECO:0000313" key="2">
    <source>
        <dbReference type="Proteomes" id="UP000183454"/>
    </source>
</evidence>
<accession>A0A1H2YVG6</accession>
<sequence>MSIKTYVASCNLFVSGNYPCCQFLRSKYFHLLYRDNQFNEITWLRQFRQYAFTSFLIQMTGLEYALSPVLLTPY</sequence>
<gene>
    <name evidence="1" type="ORF">SAMN05421882_105910</name>
</gene>
<evidence type="ECO:0000313" key="1">
    <source>
        <dbReference type="EMBL" id="SDX09170.1"/>
    </source>
</evidence>
<proteinExistence type="predicted"/>
<dbReference type="Proteomes" id="UP000183454">
    <property type="component" value="Unassembled WGS sequence"/>
</dbReference>
<dbReference type="AlphaFoldDB" id="A0A1H2YVG6"/>
<protein>
    <submittedName>
        <fullName evidence="1">Uncharacterized protein</fullName>
    </submittedName>
</protein>
<organism evidence="1 2">
    <name type="scientific">Nitrosomonas communis</name>
    <dbReference type="NCBI Taxonomy" id="44574"/>
    <lineage>
        <taxon>Bacteria</taxon>
        <taxon>Pseudomonadati</taxon>
        <taxon>Pseudomonadota</taxon>
        <taxon>Betaproteobacteria</taxon>
        <taxon>Nitrosomonadales</taxon>
        <taxon>Nitrosomonadaceae</taxon>
        <taxon>Nitrosomonas</taxon>
    </lineage>
</organism>
<reference evidence="1 2" key="1">
    <citation type="submission" date="2016-10" db="EMBL/GenBank/DDBJ databases">
        <authorList>
            <person name="de Groot N.N."/>
        </authorList>
    </citation>
    <scope>NUCLEOTIDE SEQUENCE [LARGE SCALE GENOMIC DNA]</scope>
    <source>
        <strain evidence="1 2">Nm110</strain>
    </source>
</reference>